<evidence type="ECO:0000313" key="2">
    <source>
        <dbReference type="Proteomes" id="UP001491310"/>
    </source>
</evidence>
<dbReference type="Gene3D" id="3.40.50.150">
    <property type="entry name" value="Vaccinia Virus protein VP39"/>
    <property type="match status" value="1"/>
</dbReference>
<dbReference type="InterPro" id="IPR029063">
    <property type="entry name" value="SAM-dependent_MTases_sf"/>
</dbReference>
<name>A0ABR2YW35_9CHLO</name>
<keyword evidence="2" id="KW-1185">Reference proteome</keyword>
<gene>
    <name evidence="1" type="ORF">WJX75_007241</name>
</gene>
<comment type="caution">
    <text evidence="1">The sequence shown here is derived from an EMBL/GenBank/DDBJ whole genome shotgun (WGS) entry which is preliminary data.</text>
</comment>
<accession>A0ABR2YW35</accession>
<dbReference type="EMBL" id="JALJOT010000004">
    <property type="protein sequence ID" value="KAK9916013.1"/>
    <property type="molecule type" value="Genomic_DNA"/>
</dbReference>
<sequence length="100" mass="10499">MCYAGGGQTHVEAFRRQFEADAEHFLRLCADEFGPGDLLLIVAPGMLGDWFNGPGRAICVAYLFPAEDELVSAANRAGNLGGGAAWLHSAGTHVGRVPGV</sequence>
<reference evidence="1 2" key="1">
    <citation type="journal article" date="2024" name="Nat. Commun.">
        <title>Phylogenomics reveals the evolutionary origins of lichenization in chlorophyte algae.</title>
        <authorList>
            <person name="Puginier C."/>
            <person name="Libourel C."/>
            <person name="Otte J."/>
            <person name="Skaloud P."/>
            <person name="Haon M."/>
            <person name="Grisel S."/>
            <person name="Petersen M."/>
            <person name="Berrin J.G."/>
            <person name="Delaux P.M."/>
            <person name="Dal Grande F."/>
            <person name="Keller J."/>
        </authorList>
    </citation>
    <scope>NUCLEOTIDE SEQUENCE [LARGE SCALE GENOMIC DNA]</scope>
    <source>
        <strain evidence="1 2">SAG 216-7</strain>
    </source>
</reference>
<proteinExistence type="predicted"/>
<evidence type="ECO:0000313" key="1">
    <source>
        <dbReference type="EMBL" id="KAK9916013.1"/>
    </source>
</evidence>
<dbReference type="Proteomes" id="UP001491310">
    <property type="component" value="Unassembled WGS sequence"/>
</dbReference>
<protein>
    <submittedName>
        <fullName evidence="1">Uncharacterized protein</fullName>
    </submittedName>
</protein>
<organism evidence="1 2">
    <name type="scientific">Coccomyxa subellipsoidea</name>
    <dbReference type="NCBI Taxonomy" id="248742"/>
    <lineage>
        <taxon>Eukaryota</taxon>
        <taxon>Viridiplantae</taxon>
        <taxon>Chlorophyta</taxon>
        <taxon>core chlorophytes</taxon>
        <taxon>Trebouxiophyceae</taxon>
        <taxon>Trebouxiophyceae incertae sedis</taxon>
        <taxon>Coccomyxaceae</taxon>
        <taxon>Coccomyxa</taxon>
    </lineage>
</organism>